<dbReference type="EMBL" id="CP066744">
    <property type="protein sequence ID" value="QQK08225.1"/>
    <property type="molecule type" value="Genomic_DNA"/>
</dbReference>
<accession>A0AC61MRF8</accession>
<name>A0AC61MRF8_9FIRM</name>
<organism evidence="1 2">
    <name type="scientific">Miniphocaeibacter halophilus</name>
    <dbReference type="NCBI Taxonomy" id="2931922"/>
    <lineage>
        <taxon>Bacteria</taxon>
        <taxon>Bacillati</taxon>
        <taxon>Bacillota</taxon>
        <taxon>Tissierellia</taxon>
        <taxon>Tissierellales</taxon>
        <taxon>Peptoniphilaceae</taxon>
        <taxon>Miniphocaeibacter</taxon>
    </lineage>
</organism>
<reference evidence="1 2" key="1">
    <citation type="journal article" date="2022" name="Int. J. Syst. Evol. Microbiol.">
        <title>Miniphocaeibacter halophilus sp. nov., an ammonium-tolerant acetate-producing bacterium isolated from a biogas system.</title>
        <authorList>
            <person name="Schnurer A."/>
            <person name="Singh A."/>
            <person name="Bi S."/>
            <person name="Qiao W."/>
            <person name="Westerholm M."/>
        </authorList>
    </citation>
    <scope>NUCLEOTIDE SEQUENCE [LARGE SCALE GENOMIC DNA]</scope>
    <source>
        <strain evidence="1 2">AMB_01</strain>
    </source>
</reference>
<evidence type="ECO:0000313" key="2">
    <source>
        <dbReference type="Proteomes" id="UP000595814"/>
    </source>
</evidence>
<gene>
    <name evidence="1" type="ORF">JFY71_01420</name>
</gene>
<dbReference type="Proteomes" id="UP000595814">
    <property type="component" value="Chromosome"/>
</dbReference>
<protein>
    <submittedName>
        <fullName evidence="1">Cell wall-binding repeat-containing protein</fullName>
    </submittedName>
</protein>
<proteinExistence type="predicted"/>
<sequence length="508" mass="56782">MIKKKGISFFLVFTLVFAFFVTNNVEAKEKFIETAFVTKVDGKAPTEELELEVNSLELKDEKGINILYLENGKDYEIKYNEDNYTLKSITIDGKVVSTSNILKLNTDKETEFVYLDFIENIKYSKFKATLEDNNFNIKLKLDGEDYKLGERIDLKKGEHILEFTNVPEGFYIYKVEDGLNSIVKNGKYKFTLDSDLNLEFKLVREKEVGLKRFAGKDRYETSAKIAENIFKNPENIVLVNGVKEADALSAGPLANELKAPILLTNGKTISRPVADYIESTKASKVYIVGGKESVANSLKEELSDDYKLEVERIAGENRYETSAKVAEVLIEDHKYKNEIILANGVNAADAISASPLAIQEKYPIILTNGNIIEVNVVNKLNDFNIKDAIIVGGKNSVSNNILNNTNIVLEERIAGENRYETSIEVARELNNINNLVLASGVNYIDALTASSVAGNKNAPIILVDGKEINKETEKYIKNIKNNIFEVYVVGGTDSINSDLAKEILNLTK</sequence>
<keyword evidence="2" id="KW-1185">Reference proteome</keyword>
<evidence type="ECO:0000313" key="1">
    <source>
        <dbReference type="EMBL" id="QQK08225.1"/>
    </source>
</evidence>